<proteinExistence type="predicted"/>
<protein>
    <recommendedName>
        <fullName evidence="3">VIT family protein</fullName>
    </recommendedName>
</protein>
<evidence type="ECO:0008006" key="3">
    <source>
        <dbReference type="Google" id="ProtNLM"/>
    </source>
</evidence>
<organism evidence="2">
    <name type="scientific">marine sediment metagenome</name>
    <dbReference type="NCBI Taxonomy" id="412755"/>
    <lineage>
        <taxon>unclassified sequences</taxon>
        <taxon>metagenomes</taxon>
        <taxon>ecological metagenomes</taxon>
    </lineage>
</organism>
<name>A0A0F9MET9_9ZZZZ</name>
<sequence>MKNFRQILRNWKSYGKLSDLGEVTRRKFFNNCFDGALTTAGLISGIFMIFLAASNTIQFTPQNVLITGLATAIAIGISGLWGAFLSEEAERKKKVSDIKRDMAIITDSNENEKNNKKNKTILENAESFATIVASLVDGGAPVMGSILPLIPFFFGVTLTILHFILSYVILTGLLVYLGIFLGNISGGGKLRYALHLVTAGVVTLVVTLLLSQFT</sequence>
<keyword evidence="1" id="KW-0472">Membrane</keyword>
<keyword evidence="1" id="KW-0812">Transmembrane</keyword>
<feature type="transmembrane region" description="Helical" evidence="1">
    <location>
        <begin position="65"/>
        <end position="85"/>
    </location>
</feature>
<evidence type="ECO:0000313" key="2">
    <source>
        <dbReference type="EMBL" id="KKM75140.1"/>
    </source>
</evidence>
<gene>
    <name evidence="2" type="ORF">LCGC14_1393200</name>
</gene>
<comment type="caution">
    <text evidence="2">The sequence shown here is derived from an EMBL/GenBank/DDBJ whole genome shotgun (WGS) entry which is preliminary data.</text>
</comment>
<feature type="transmembrane region" description="Helical" evidence="1">
    <location>
        <begin position="128"/>
        <end position="154"/>
    </location>
</feature>
<accession>A0A0F9MET9</accession>
<dbReference type="EMBL" id="LAZR01009027">
    <property type="protein sequence ID" value="KKM75140.1"/>
    <property type="molecule type" value="Genomic_DNA"/>
</dbReference>
<feature type="transmembrane region" description="Helical" evidence="1">
    <location>
        <begin position="193"/>
        <end position="213"/>
    </location>
</feature>
<evidence type="ECO:0000256" key="1">
    <source>
        <dbReference type="SAM" id="Phobius"/>
    </source>
</evidence>
<keyword evidence="1" id="KW-1133">Transmembrane helix</keyword>
<dbReference type="SUPFAM" id="SSF103473">
    <property type="entry name" value="MFS general substrate transporter"/>
    <property type="match status" value="1"/>
</dbReference>
<dbReference type="InterPro" id="IPR036259">
    <property type="entry name" value="MFS_trans_sf"/>
</dbReference>
<dbReference type="AlphaFoldDB" id="A0A0F9MET9"/>
<feature type="transmembrane region" description="Helical" evidence="1">
    <location>
        <begin position="35"/>
        <end position="53"/>
    </location>
</feature>
<feature type="transmembrane region" description="Helical" evidence="1">
    <location>
        <begin position="160"/>
        <end position="181"/>
    </location>
</feature>
<reference evidence="2" key="1">
    <citation type="journal article" date="2015" name="Nature">
        <title>Complex archaea that bridge the gap between prokaryotes and eukaryotes.</title>
        <authorList>
            <person name="Spang A."/>
            <person name="Saw J.H."/>
            <person name="Jorgensen S.L."/>
            <person name="Zaremba-Niedzwiedzka K."/>
            <person name="Martijn J."/>
            <person name="Lind A.E."/>
            <person name="van Eijk R."/>
            <person name="Schleper C."/>
            <person name="Guy L."/>
            <person name="Ettema T.J."/>
        </authorList>
    </citation>
    <scope>NUCLEOTIDE SEQUENCE</scope>
</reference>